<organism evidence="8 9">
    <name type="scientific">Actinia tenebrosa</name>
    <name type="common">Australian red waratah sea anemone</name>
    <dbReference type="NCBI Taxonomy" id="6105"/>
    <lineage>
        <taxon>Eukaryota</taxon>
        <taxon>Metazoa</taxon>
        <taxon>Cnidaria</taxon>
        <taxon>Anthozoa</taxon>
        <taxon>Hexacorallia</taxon>
        <taxon>Actiniaria</taxon>
        <taxon>Actiniidae</taxon>
        <taxon>Actinia</taxon>
    </lineage>
</organism>
<reference evidence="9" key="1">
    <citation type="submission" date="2025-08" db="UniProtKB">
        <authorList>
            <consortium name="RefSeq"/>
        </authorList>
    </citation>
    <scope>IDENTIFICATION</scope>
    <source>
        <tissue evidence="9">Tentacle</tissue>
    </source>
</reference>
<dbReference type="RefSeq" id="XP_031555438.1">
    <property type="nucleotide sequence ID" value="XM_031699578.1"/>
</dbReference>
<protein>
    <submittedName>
        <fullName evidence="9">Zinc finger protein 503-like</fullName>
    </submittedName>
</protein>
<feature type="compositionally biased region" description="Basic and acidic residues" evidence="6">
    <location>
        <begin position="72"/>
        <end position="83"/>
    </location>
</feature>
<keyword evidence="2" id="KW-0479">Metal-binding</keyword>
<dbReference type="GO" id="GO:0005634">
    <property type="term" value="C:nucleus"/>
    <property type="evidence" value="ECO:0007669"/>
    <property type="project" value="TreeGrafter"/>
</dbReference>
<feature type="compositionally biased region" description="Basic and acidic residues" evidence="6">
    <location>
        <begin position="105"/>
        <end position="126"/>
    </location>
</feature>
<dbReference type="Proteomes" id="UP000515163">
    <property type="component" value="Unplaced"/>
</dbReference>
<dbReference type="PANTHER" id="PTHR12522:SF4">
    <property type="entry name" value="ZINC FINGER PROTEIN ELBOW"/>
    <property type="match status" value="1"/>
</dbReference>
<dbReference type="PROSITE" id="PS50157">
    <property type="entry name" value="ZINC_FINGER_C2H2_2"/>
    <property type="match status" value="1"/>
</dbReference>
<dbReference type="KEGG" id="aten:116292295"/>
<evidence type="ECO:0000256" key="3">
    <source>
        <dbReference type="ARBA" id="ARBA00022771"/>
    </source>
</evidence>
<dbReference type="AlphaFoldDB" id="A0A6P8HKL2"/>
<gene>
    <name evidence="9" type="primary">LOC116292295</name>
</gene>
<evidence type="ECO:0000256" key="1">
    <source>
        <dbReference type="ARBA" id="ARBA00010144"/>
    </source>
</evidence>
<evidence type="ECO:0000256" key="4">
    <source>
        <dbReference type="ARBA" id="ARBA00022833"/>
    </source>
</evidence>
<comment type="similarity">
    <text evidence="1">Belongs to the Elbow/Noc family.</text>
</comment>
<dbReference type="OrthoDB" id="10054079at2759"/>
<accession>A0A6P8HKL2</accession>
<evidence type="ECO:0000313" key="8">
    <source>
        <dbReference type="Proteomes" id="UP000515163"/>
    </source>
</evidence>
<dbReference type="InterPro" id="IPR051520">
    <property type="entry name" value="Elbow/Noc_ZnFinger"/>
</dbReference>
<proteinExistence type="inferred from homology"/>
<dbReference type="GO" id="GO:0045892">
    <property type="term" value="P:negative regulation of DNA-templated transcription"/>
    <property type="evidence" value="ECO:0007669"/>
    <property type="project" value="TreeGrafter"/>
</dbReference>
<feature type="region of interest" description="Disordered" evidence="6">
    <location>
        <begin position="1"/>
        <end position="20"/>
    </location>
</feature>
<keyword evidence="4" id="KW-0862">Zinc</keyword>
<keyword evidence="3 5" id="KW-0863">Zinc-finger</keyword>
<evidence type="ECO:0000256" key="5">
    <source>
        <dbReference type="PROSITE-ProRule" id="PRU00042"/>
    </source>
</evidence>
<sequence length="457" mass="49295">MPTKTFGLRPVEHSENLSQGNRVPLEALQMLTQSVSKCNQDYIQPLPLKDDEQKKSPLALLAATCSSIGKAEPAKTAEPERDNTSLSTKISSDETRSSFKPYKQTGEKGEEMTEKASFRTPSKENTSRASPTDTKDEPSKLTGFPYSVSEGEGHCGFVHSQASRGCGLVVESGQAGQNLQSLHKECGGNCSHPSTLIPFKGSLPYPPALVGLEQSALKSHGIPTSLGSIAPIYPQCACVFCSPHGESAAAAAAQGIPLPQASSRPLQLHTPATPYVDYLQRTICRDANCTNCRAQVSPYGLASPVQQCGPHCVQCENIKTPEQSSTPYSCFYPHNLAMFKSTQDEAHPYVCNWVSGAKHCGKSFSTSEDLFQHLRSHTQLGNSVSPPVPQPAPSCNVHGCPCKLQGSQASLHASRYRPYYYKPSVIPSPPTAPISCYSTSPYGPIHSLAYDPHRLFK</sequence>
<dbReference type="FunCoup" id="A0A6P8HKL2">
    <property type="interactions" value="1211"/>
</dbReference>
<dbReference type="Pfam" id="PF00096">
    <property type="entry name" value="zf-C2H2"/>
    <property type="match status" value="1"/>
</dbReference>
<dbReference type="GeneID" id="116292295"/>
<dbReference type="InParanoid" id="A0A6P8HKL2"/>
<keyword evidence="8" id="KW-1185">Reference proteome</keyword>
<name>A0A6P8HKL2_ACTTE</name>
<dbReference type="PANTHER" id="PTHR12522">
    <property type="entry name" value="ZINC-FINGER PROTEIN NOLZ1-RELATED"/>
    <property type="match status" value="1"/>
</dbReference>
<dbReference type="InterPro" id="IPR013087">
    <property type="entry name" value="Znf_C2H2_type"/>
</dbReference>
<feature type="region of interest" description="Disordered" evidence="6">
    <location>
        <begin position="68"/>
        <end position="145"/>
    </location>
</feature>
<dbReference type="Gene3D" id="3.30.160.60">
    <property type="entry name" value="Classic Zinc Finger"/>
    <property type="match status" value="1"/>
</dbReference>
<evidence type="ECO:0000313" key="9">
    <source>
        <dbReference type="RefSeq" id="XP_031555438.1"/>
    </source>
</evidence>
<feature type="domain" description="C2H2-type" evidence="7">
    <location>
        <begin position="349"/>
        <end position="378"/>
    </location>
</feature>
<evidence type="ECO:0000259" key="7">
    <source>
        <dbReference type="PROSITE" id="PS50157"/>
    </source>
</evidence>
<evidence type="ECO:0000256" key="2">
    <source>
        <dbReference type="ARBA" id="ARBA00022723"/>
    </source>
</evidence>
<dbReference type="GO" id="GO:0008270">
    <property type="term" value="F:zinc ion binding"/>
    <property type="evidence" value="ECO:0007669"/>
    <property type="project" value="UniProtKB-KW"/>
</dbReference>
<evidence type="ECO:0000256" key="6">
    <source>
        <dbReference type="SAM" id="MobiDB-lite"/>
    </source>
</evidence>